<dbReference type="Pfam" id="PF05523">
    <property type="entry name" value="FdtA"/>
    <property type="match status" value="1"/>
</dbReference>
<evidence type="ECO:0000259" key="2">
    <source>
        <dbReference type="Pfam" id="PF05523"/>
    </source>
</evidence>
<feature type="domain" description="Sugar 3,4-ketoisomerase QdtA cupin" evidence="2">
    <location>
        <begin position="31"/>
        <end position="137"/>
    </location>
</feature>
<reference evidence="3 4" key="1">
    <citation type="submission" date="2018-11" db="EMBL/GenBank/DDBJ databases">
        <authorList>
            <person name="Li F."/>
        </authorList>
    </citation>
    <scope>NUCLEOTIDE SEQUENCE [LARGE SCALE GENOMIC DNA]</scope>
    <source>
        <strain evidence="3 4">Gsoil 818</strain>
    </source>
</reference>
<dbReference type="InterPro" id="IPR014710">
    <property type="entry name" value="RmlC-like_jellyroll"/>
</dbReference>
<name>A0A3N0GZS6_9ACTN</name>
<evidence type="ECO:0000256" key="1">
    <source>
        <dbReference type="SAM" id="MobiDB-lite"/>
    </source>
</evidence>
<proteinExistence type="predicted"/>
<feature type="compositionally biased region" description="Basic and acidic residues" evidence="1">
    <location>
        <begin position="1"/>
        <end position="17"/>
    </location>
</feature>
<gene>
    <name evidence="3" type="ORF">EFL26_01675</name>
</gene>
<dbReference type="Gene3D" id="2.60.120.10">
    <property type="entry name" value="Jelly Rolls"/>
    <property type="match status" value="1"/>
</dbReference>
<dbReference type="OrthoDB" id="9815592at2"/>
<dbReference type="Proteomes" id="UP000279994">
    <property type="component" value="Unassembled WGS sequence"/>
</dbReference>
<dbReference type="InterPro" id="IPR011051">
    <property type="entry name" value="RmlC_Cupin_sf"/>
</dbReference>
<comment type="caution">
    <text evidence="3">The sequence shown here is derived from an EMBL/GenBank/DDBJ whole genome shotgun (WGS) entry which is preliminary data.</text>
</comment>
<dbReference type="InterPro" id="IPR008894">
    <property type="entry name" value="QdtA_cupin_dom"/>
</dbReference>
<keyword evidence="4" id="KW-1185">Reference proteome</keyword>
<accession>A0A3N0GZS6</accession>
<organism evidence="3 4">
    <name type="scientific">Nocardioides pocheonensis</name>
    <dbReference type="NCBI Taxonomy" id="661485"/>
    <lineage>
        <taxon>Bacteria</taxon>
        <taxon>Bacillati</taxon>
        <taxon>Actinomycetota</taxon>
        <taxon>Actinomycetes</taxon>
        <taxon>Propionibacteriales</taxon>
        <taxon>Nocardioidaceae</taxon>
        <taxon>Nocardioides</taxon>
    </lineage>
</organism>
<dbReference type="SUPFAM" id="SSF51182">
    <property type="entry name" value="RmlC-like cupins"/>
    <property type="match status" value="1"/>
</dbReference>
<feature type="region of interest" description="Disordered" evidence="1">
    <location>
        <begin position="1"/>
        <end position="21"/>
    </location>
</feature>
<evidence type="ECO:0000313" key="3">
    <source>
        <dbReference type="EMBL" id="RNM17602.1"/>
    </source>
</evidence>
<sequence length="139" mass="15211">MPPEPHRPRARPRDRGARAVGARHVTERPPVFTDERGTLLPIELDDVPFAVRRVFVVHGAEDAPPRGGHVVPCDELVVLVCGSATFRVGCGEDERTVLLGDQGQQVLLRPGEHVTYELDGPGSAILVLASEPFRPKDER</sequence>
<dbReference type="AlphaFoldDB" id="A0A3N0GZS6"/>
<evidence type="ECO:0000313" key="4">
    <source>
        <dbReference type="Proteomes" id="UP000279994"/>
    </source>
</evidence>
<protein>
    <recommendedName>
        <fullName evidence="2">Sugar 3,4-ketoisomerase QdtA cupin domain-containing protein</fullName>
    </recommendedName>
</protein>
<dbReference type="EMBL" id="RJSF01000003">
    <property type="protein sequence ID" value="RNM17602.1"/>
    <property type="molecule type" value="Genomic_DNA"/>
</dbReference>